<dbReference type="RefSeq" id="WP_223918704.1">
    <property type="nucleotide sequence ID" value="NZ_BPTR01000001.1"/>
</dbReference>
<sequence length="792" mass="86271">MQLKSILTMAAVAASTAAMAQAPAFPGAEGHGRYVTGGRGGKVIHVTNLNDKGEGSFRAAVTTSGKKIIVFDVAGVIPLASDVKISANTTILGQTAPYPGITLRYYTVTLGGNNTIVRFLRFRRGQEKNVNDGADTFWGRNLTGAIIDHCSMSWSIDEIGSFYDNNNFTMQWCVYGESLNNAGHDKGAHGYGGIWGGKLASFHHNMIAHTSNRAPRFNGARYNWTGYTSNSSYNDYKWENAVQAENVDFRNCLIFDWGSGGCYGGPGGGYINMVNNYYKSTPETNNKNRITQVSIANSTTSSDENAFMDMTSRYFISGNYVNGYGANYDWSGVKYDSGIPTINGEYYTLDSLYAYGKAVEHVNNSKGIPCVKIKLDEAKAPIGEVTTHSAENAYQKILTYGGASLFRDDVDARYMTETQNGSSTYTGSVTKVKGRIDVVADCDGYTEKNFPTGEREKGFDTDNDGMPDVWENANGLNPNDASDALTYTLDSKGYYTNLEVYANALVEDIMKGENTDAESSVDEYYPTVNKVDGIDYYTGREVERVDPADTSVVIDGAKGSITWPLTSGNIETATIADNITAGIQTTSMSLGSGITLNSTKNVNGTTETLFQAETIETSATENNYAAFTITPEEGFSFQPTNIAFRASKIGTNKGTLKIAYLEADGTETDIATIEPNRNEEASSWYTDFDQTILCNANEKAHQFKFYFYNLGNLKDDNSINYKQIGLSNLVITGTVVNTTTGISQQVSVSTSPIQTIYYNMSGQRISAPVTGQITIAKTLYENGTVKTRKIIQ</sequence>
<dbReference type="InterPro" id="IPR052063">
    <property type="entry name" value="Polysaccharide_Lyase_1"/>
</dbReference>
<dbReference type="InterPro" id="IPR012334">
    <property type="entry name" value="Pectin_lyas_fold"/>
</dbReference>
<dbReference type="GO" id="GO:0046872">
    <property type="term" value="F:metal ion binding"/>
    <property type="evidence" value="ECO:0007669"/>
    <property type="project" value="UniProtKB-KW"/>
</dbReference>
<keyword evidence="2" id="KW-0325">Glycoprotein</keyword>
<proteinExistence type="predicted"/>
<dbReference type="PANTHER" id="PTHR42970:SF1">
    <property type="entry name" value="PECTATE LYASE C-RELATED"/>
    <property type="match status" value="1"/>
</dbReference>
<gene>
    <name evidence="4" type="ORF">PRRU23_11710</name>
</gene>
<accession>A0AA37I1P3</accession>
<evidence type="ECO:0000256" key="3">
    <source>
        <dbReference type="SAM" id="SignalP"/>
    </source>
</evidence>
<evidence type="ECO:0008006" key="6">
    <source>
        <dbReference type="Google" id="ProtNLM"/>
    </source>
</evidence>
<evidence type="ECO:0000256" key="2">
    <source>
        <dbReference type="ARBA" id="ARBA00023180"/>
    </source>
</evidence>
<evidence type="ECO:0000313" key="4">
    <source>
        <dbReference type="EMBL" id="GJG27471.1"/>
    </source>
</evidence>
<dbReference type="Gene3D" id="2.160.20.10">
    <property type="entry name" value="Single-stranded right-handed beta-helix, Pectin lyase-like"/>
    <property type="match status" value="1"/>
</dbReference>
<comment type="caution">
    <text evidence="4">The sequence shown here is derived from an EMBL/GenBank/DDBJ whole genome shotgun (WGS) entry which is preliminary data.</text>
</comment>
<keyword evidence="1" id="KW-0479">Metal-binding</keyword>
<feature type="signal peptide" evidence="3">
    <location>
        <begin position="1"/>
        <end position="20"/>
    </location>
</feature>
<dbReference type="PANTHER" id="PTHR42970">
    <property type="entry name" value="PECTATE LYASE C-RELATED"/>
    <property type="match status" value="1"/>
</dbReference>
<feature type="chain" id="PRO_5041266894" description="Pectate lyase" evidence="3">
    <location>
        <begin position="21"/>
        <end position="792"/>
    </location>
</feature>
<dbReference type="Proteomes" id="UP000887043">
    <property type="component" value="Unassembled WGS sequence"/>
</dbReference>
<dbReference type="AlphaFoldDB" id="A0AA37I1P3"/>
<organism evidence="4 5">
    <name type="scientific">Segatella bryantii</name>
    <name type="common">Prevotella bryantii</name>
    <dbReference type="NCBI Taxonomy" id="77095"/>
    <lineage>
        <taxon>Bacteria</taxon>
        <taxon>Pseudomonadati</taxon>
        <taxon>Bacteroidota</taxon>
        <taxon>Bacteroidia</taxon>
        <taxon>Bacteroidales</taxon>
        <taxon>Prevotellaceae</taxon>
        <taxon>Segatella</taxon>
    </lineage>
</organism>
<name>A0AA37I1P3_SEGBR</name>
<reference evidence="4" key="1">
    <citation type="submission" date="2021-08" db="EMBL/GenBank/DDBJ databases">
        <title>Prevotella lacticifex sp. nov., isolated from rumen of cow.</title>
        <authorList>
            <person name="Shinkai T."/>
            <person name="Ikeyama N."/>
            <person name="Kumagai M."/>
            <person name="Ohmori H."/>
            <person name="Sakamoto M."/>
            <person name="Ohkuma M."/>
            <person name="Mitsumori M."/>
        </authorList>
    </citation>
    <scope>NUCLEOTIDE SEQUENCE</scope>
    <source>
        <strain evidence="4">DSM 11371</strain>
    </source>
</reference>
<dbReference type="InterPro" id="IPR011050">
    <property type="entry name" value="Pectin_lyase_fold/virulence"/>
</dbReference>
<evidence type="ECO:0000256" key="1">
    <source>
        <dbReference type="ARBA" id="ARBA00022723"/>
    </source>
</evidence>
<protein>
    <recommendedName>
        <fullName evidence="6">Pectate lyase</fullName>
    </recommendedName>
</protein>
<dbReference type="SUPFAM" id="SSF51126">
    <property type="entry name" value="Pectin lyase-like"/>
    <property type="match status" value="1"/>
</dbReference>
<evidence type="ECO:0000313" key="5">
    <source>
        <dbReference type="Proteomes" id="UP000887043"/>
    </source>
</evidence>
<dbReference type="EMBL" id="BPTR01000001">
    <property type="protein sequence ID" value="GJG27471.1"/>
    <property type="molecule type" value="Genomic_DNA"/>
</dbReference>
<keyword evidence="3" id="KW-0732">Signal</keyword>